<comment type="catalytic activity">
    <reaction evidence="1">
        <text>L-glutamyl-[protein] + S-adenosyl-L-methionine = [protein]-L-glutamate 5-O-methyl ester + S-adenosyl-L-homocysteine</text>
        <dbReference type="Rhea" id="RHEA:24452"/>
        <dbReference type="Rhea" id="RHEA-COMP:10208"/>
        <dbReference type="Rhea" id="RHEA-COMP:10311"/>
        <dbReference type="ChEBI" id="CHEBI:29973"/>
        <dbReference type="ChEBI" id="CHEBI:57856"/>
        <dbReference type="ChEBI" id="CHEBI:59789"/>
        <dbReference type="ChEBI" id="CHEBI:82795"/>
        <dbReference type="EC" id="2.1.1.80"/>
    </reaction>
</comment>
<dbReference type="Gene3D" id="1.10.155.10">
    <property type="entry name" value="Chemotaxis receptor methyltransferase CheR, N-terminal domain"/>
    <property type="match status" value="1"/>
</dbReference>
<dbReference type="SUPFAM" id="SSF47757">
    <property type="entry name" value="Chemotaxis receptor methyltransferase CheR, N-terminal domain"/>
    <property type="match status" value="1"/>
</dbReference>
<feature type="domain" description="CheR-type methyltransferase" evidence="6">
    <location>
        <begin position="5"/>
        <end position="280"/>
    </location>
</feature>
<dbReference type="EMBL" id="UOFX01000006">
    <property type="protein sequence ID" value="VAX05446.1"/>
    <property type="molecule type" value="Genomic_DNA"/>
</dbReference>
<dbReference type="SUPFAM" id="SSF53335">
    <property type="entry name" value="S-adenosyl-L-methionine-dependent methyltransferases"/>
    <property type="match status" value="1"/>
</dbReference>
<dbReference type="EC" id="2.1.1.80" evidence="2"/>
<organism evidence="7">
    <name type="scientific">hydrothermal vent metagenome</name>
    <dbReference type="NCBI Taxonomy" id="652676"/>
    <lineage>
        <taxon>unclassified sequences</taxon>
        <taxon>metagenomes</taxon>
        <taxon>ecological metagenomes</taxon>
    </lineage>
</organism>
<dbReference type="InterPro" id="IPR036804">
    <property type="entry name" value="CheR_N_sf"/>
</dbReference>
<dbReference type="Pfam" id="PF01739">
    <property type="entry name" value="CheR"/>
    <property type="match status" value="1"/>
</dbReference>
<dbReference type="GO" id="GO:0008983">
    <property type="term" value="F:protein-glutamate O-methyltransferase activity"/>
    <property type="evidence" value="ECO:0007669"/>
    <property type="project" value="UniProtKB-EC"/>
</dbReference>
<dbReference type="PANTHER" id="PTHR24422:SF21">
    <property type="entry name" value="CHEMOTAXIS PROTEIN METHYLTRANSFERASE 1"/>
    <property type="match status" value="1"/>
</dbReference>
<keyword evidence="5" id="KW-0949">S-adenosyl-L-methionine</keyword>
<evidence type="ECO:0000256" key="5">
    <source>
        <dbReference type="ARBA" id="ARBA00022691"/>
    </source>
</evidence>
<protein>
    <recommendedName>
        <fullName evidence="2">protein-glutamate O-methyltransferase</fullName>
        <ecNumber evidence="2">2.1.1.80</ecNumber>
    </recommendedName>
</protein>
<evidence type="ECO:0000256" key="1">
    <source>
        <dbReference type="ARBA" id="ARBA00001541"/>
    </source>
</evidence>
<dbReference type="Gene3D" id="3.40.50.150">
    <property type="entry name" value="Vaccinia Virus protein VP39"/>
    <property type="match status" value="1"/>
</dbReference>
<dbReference type="GO" id="GO:0032259">
    <property type="term" value="P:methylation"/>
    <property type="evidence" value="ECO:0007669"/>
    <property type="project" value="UniProtKB-KW"/>
</dbReference>
<reference evidence="7" key="1">
    <citation type="submission" date="2018-06" db="EMBL/GenBank/DDBJ databases">
        <authorList>
            <person name="Zhirakovskaya E."/>
        </authorList>
    </citation>
    <scope>NUCLEOTIDE SEQUENCE</scope>
</reference>
<dbReference type="InterPro" id="IPR000780">
    <property type="entry name" value="CheR_MeTrfase"/>
</dbReference>
<accession>A0A3B1AHT4</accession>
<dbReference type="InterPro" id="IPR050903">
    <property type="entry name" value="Bact_Chemotaxis_MeTrfase"/>
</dbReference>
<evidence type="ECO:0000259" key="6">
    <source>
        <dbReference type="PROSITE" id="PS50123"/>
    </source>
</evidence>
<proteinExistence type="predicted"/>
<dbReference type="InterPro" id="IPR022642">
    <property type="entry name" value="CheR_C"/>
</dbReference>
<dbReference type="InterPro" id="IPR022641">
    <property type="entry name" value="CheR_N"/>
</dbReference>
<dbReference type="SMART" id="SM00138">
    <property type="entry name" value="MeTrc"/>
    <property type="match status" value="1"/>
</dbReference>
<evidence type="ECO:0000256" key="3">
    <source>
        <dbReference type="ARBA" id="ARBA00022603"/>
    </source>
</evidence>
<keyword evidence="4 7" id="KW-0808">Transferase</keyword>
<keyword evidence="3 7" id="KW-0489">Methyltransferase</keyword>
<dbReference type="PANTHER" id="PTHR24422">
    <property type="entry name" value="CHEMOTAXIS PROTEIN METHYLTRANSFERASE"/>
    <property type="match status" value="1"/>
</dbReference>
<dbReference type="PROSITE" id="PS50123">
    <property type="entry name" value="CHER"/>
    <property type="match status" value="1"/>
</dbReference>
<gene>
    <name evidence="7" type="ORF">MNBD_GAMMA26-1557</name>
</gene>
<dbReference type="CDD" id="cd02440">
    <property type="entry name" value="AdoMet_MTases"/>
    <property type="match status" value="1"/>
</dbReference>
<evidence type="ECO:0000313" key="7">
    <source>
        <dbReference type="EMBL" id="VAX05446.1"/>
    </source>
</evidence>
<dbReference type="PRINTS" id="PR00996">
    <property type="entry name" value="CHERMTFRASE"/>
</dbReference>
<name>A0A3B1AHT4_9ZZZZ</name>
<evidence type="ECO:0000256" key="4">
    <source>
        <dbReference type="ARBA" id="ARBA00022679"/>
    </source>
</evidence>
<dbReference type="InterPro" id="IPR029063">
    <property type="entry name" value="SAM-dependent_MTases_sf"/>
</dbReference>
<dbReference type="Pfam" id="PF03705">
    <property type="entry name" value="CheR_N"/>
    <property type="match status" value="1"/>
</dbReference>
<dbReference type="AlphaFoldDB" id="A0A3B1AHT4"/>
<sequence length="280" mass="32086">MKQPVANRQFMLSPRDYQDFKLFLREVSGIELGDDKEYLVASRLGSLLQKHNLSGLNELMMMLTSGRDNRLRSRVIDAMTTNETSWFRDQAHFRLLDTKIFPESSEQRLRVWSAACSSGQEPYTISMQVQDYRVRNPGMLIGDVEIIATDISPTVLEEARQGVYAGMAASRGLSLELQQRFFVDHPDGLKVRPEIKRRVRFQEFNLTRDFGSLGRFDIIFCRNVLIYFPAAVKYDIIHRMSKILRPGGYLLLGSTESMSSHTETFEIVTAQGGIIYRLKG</sequence>
<evidence type="ECO:0000256" key="2">
    <source>
        <dbReference type="ARBA" id="ARBA00012534"/>
    </source>
</evidence>